<reference evidence="1 2" key="1">
    <citation type="journal article" date="2017" name="Int. J. Parasitol.">
        <title>The genome of the protozoan parasite Cystoisospora suis and a reverse vaccinology approach to identify vaccine candidates.</title>
        <authorList>
            <person name="Palmieri N."/>
            <person name="Shrestha A."/>
            <person name="Ruttkowski B."/>
            <person name="Beck T."/>
            <person name="Vogl C."/>
            <person name="Tomley F."/>
            <person name="Blake D.P."/>
            <person name="Joachim A."/>
        </authorList>
    </citation>
    <scope>NUCLEOTIDE SEQUENCE [LARGE SCALE GENOMIC DNA]</scope>
    <source>
        <strain evidence="1 2">Wien I</strain>
    </source>
</reference>
<evidence type="ECO:0000313" key="1">
    <source>
        <dbReference type="EMBL" id="PHJ18606.1"/>
    </source>
</evidence>
<dbReference type="Proteomes" id="UP000221165">
    <property type="component" value="Unassembled WGS sequence"/>
</dbReference>
<comment type="caution">
    <text evidence="1">The sequence shown here is derived from an EMBL/GenBank/DDBJ whole genome shotgun (WGS) entry which is preliminary data.</text>
</comment>
<dbReference type="RefSeq" id="XP_067920312.1">
    <property type="nucleotide sequence ID" value="XM_068067709.1"/>
</dbReference>
<accession>A0A2C6KQI7</accession>
<protein>
    <submittedName>
        <fullName evidence="1">Uncharacterized protein</fullName>
    </submittedName>
</protein>
<evidence type="ECO:0000313" key="2">
    <source>
        <dbReference type="Proteomes" id="UP000221165"/>
    </source>
</evidence>
<dbReference type="EMBL" id="MIGC01004020">
    <property type="protein sequence ID" value="PHJ18606.1"/>
    <property type="molecule type" value="Genomic_DNA"/>
</dbReference>
<name>A0A2C6KQI7_9APIC</name>
<gene>
    <name evidence="1" type="ORF">CSUI_007564</name>
</gene>
<dbReference type="AlphaFoldDB" id="A0A2C6KQI7"/>
<organism evidence="1 2">
    <name type="scientific">Cystoisospora suis</name>
    <dbReference type="NCBI Taxonomy" id="483139"/>
    <lineage>
        <taxon>Eukaryota</taxon>
        <taxon>Sar</taxon>
        <taxon>Alveolata</taxon>
        <taxon>Apicomplexa</taxon>
        <taxon>Conoidasida</taxon>
        <taxon>Coccidia</taxon>
        <taxon>Eucoccidiorida</taxon>
        <taxon>Eimeriorina</taxon>
        <taxon>Sarcocystidae</taxon>
        <taxon>Cystoisospora</taxon>
    </lineage>
</organism>
<sequence>MFSRSLHSHSLRHLQTVVSQSFPRYPHPHIYMYTDIYKEIYPYLSPSLFYSRSTLCRFIRLWMLREKSRGREKRERERQNRKKID</sequence>
<keyword evidence="2" id="KW-1185">Reference proteome</keyword>
<dbReference type="VEuPathDB" id="ToxoDB:CSUI_007564"/>
<proteinExistence type="predicted"/>
<dbReference type="GeneID" id="94430920"/>